<name>A0A2P2Q751_RHIMU</name>
<sequence>MPYVNRLKRLINYLHQLRPMSSLV</sequence>
<accession>A0A2P2Q751</accession>
<dbReference type="EMBL" id="GGEC01082317">
    <property type="protein sequence ID" value="MBX62801.1"/>
    <property type="molecule type" value="Transcribed_RNA"/>
</dbReference>
<proteinExistence type="predicted"/>
<reference evidence="1" key="1">
    <citation type="submission" date="2018-02" db="EMBL/GenBank/DDBJ databases">
        <title>Rhizophora mucronata_Transcriptome.</title>
        <authorList>
            <person name="Meera S.P."/>
            <person name="Sreeshan A."/>
            <person name="Augustine A."/>
        </authorList>
    </citation>
    <scope>NUCLEOTIDE SEQUENCE</scope>
    <source>
        <tissue evidence="1">Leaf</tissue>
    </source>
</reference>
<dbReference type="AlphaFoldDB" id="A0A2P2Q751"/>
<organism evidence="1">
    <name type="scientific">Rhizophora mucronata</name>
    <name type="common">Asiatic mangrove</name>
    <dbReference type="NCBI Taxonomy" id="61149"/>
    <lineage>
        <taxon>Eukaryota</taxon>
        <taxon>Viridiplantae</taxon>
        <taxon>Streptophyta</taxon>
        <taxon>Embryophyta</taxon>
        <taxon>Tracheophyta</taxon>
        <taxon>Spermatophyta</taxon>
        <taxon>Magnoliopsida</taxon>
        <taxon>eudicotyledons</taxon>
        <taxon>Gunneridae</taxon>
        <taxon>Pentapetalae</taxon>
        <taxon>rosids</taxon>
        <taxon>fabids</taxon>
        <taxon>Malpighiales</taxon>
        <taxon>Rhizophoraceae</taxon>
        <taxon>Rhizophora</taxon>
    </lineage>
</organism>
<protein>
    <submittedName>
        <fullName evidence="1">Uncharacterized protein</fullName>
    </submittedName>
</protein>
<evidence type="ECO:0000313" key="1">
    <source>
        <dbReference type="EMBL" id="MBX62801.1"/>
    </source>
</evidence>